<evidence type="ECO:0000313" key="7">
    <source>
        <dbReference type="RefSeq" id="XP_029636650.1"/>
    </source>
</evidence>
<dbReference type="Gene3D" id="2.60.40.790">
    <property type="match status" value="2"/>
</dbReference>
<dbReference type="CDD" id="cd06526">
    <property type="entry name" value="metazoan_ACD"/>
    <property type="match status" value="2"/>
</dbReference>
<proteinExistence type="inferred from homology"/>
<keyword evidence="5" id="KW-1185">Reference proteome</keyword>
<dbReference type="GO" id="GO:0051082">
    <property type="term" value="F:unfolded protein binding"/>
    <property type="evidence" value="ECO:0007669"/>
    <property type="project" value="TreeGrafter"/>
</dbReference>
<dbReference type="GO" id="GO:0005737">
    <property type="term" value="C:cytoplasm"/>
    <property type="evidence" value="ECO:0007669"/>
    <property type="project" value="TreeGrafter"/>
</dbReference>
<dbReference type="SUPFAM" id="SSF49764">
    <property type="entry name" value="HSP20-like chaperones"/>
    <property type="match status" value="2"/>
</dbReference>
<feature type="region of interest" description="Disordered" evidence="3">
    <location>
        <begin position="185"/>
        <end position="218"/>
    </location>
</feature>
<dbReference type="RefSeq" id="XP_036359300.1">
    <property type="nucleotide sequence ID" value="XM_036503407.1"/>
</dbReference>
<dbReference type="Proteomes" id="UP000515154">
    <property type="component" value="Linkage group LG5"/>
</dbReference>
<gene>
    <name evidence="6 7 8 9 10 11 12" type="primary">LOC115212003</name>
</gene>
<evidence type="ECO:0000313" key="8">
    <source>
        <dbReference type="RefSeq" id="XP_029636651.1"/>
    </source>
</evidence>
<dbReference type="InterPro" id="IPR002068">
    <property type="entry name" value="A-crystallin/Hsp20_dom"/>
</dbReference>
<dbReference type="PANTHER" id="PTHR45640:SF26">
    <property type="entry name" value="RE23625P"/>
    <property type="match status" value="1"/>
</dbReference>
<dbReference type="RefSeq" id="XP_036359301.1">
    <property type="nucleotide sequence ID" value="XM_036503408.1"/>
</dbReference>
<dbReference type="Pfam" id="PF00011">
    <property type="entry name" value="HSP20"/>
    <property type="match status" value="2"/>
</dbReference>
<dbReference type="PROSITE" id="PS01031">
    <property type="entry name" value="SHSP"/>
    <property type="match status" value="2"/>
</dbReference>
<dbReference type="RefSeq" id="XP_029636652.1">
    <property type="nucleotide sequence ID" value="XM_029780792.2"/>
</dbReference>
<accession>A0A6P7SER5</accession>
<name>A0A6P7SER5_9MOLL</name>
<dbReference type="RefSeq" id="XP_029636649.1">
    <property type="nucleotide sequence ID" value="XM_029780789.2"/>
</dbReference>
<evidence type="ECO:0000313" key="5">
    <source>
        <dbReference type="Proteomes" id="UP000515154"/>
    </source>
</evidence>
<feature type="compositionally biased region" description="Polar residues" evidence="3">
    <location>
        <begin position="204"/>
        <end position="215"/>
    </location>
</feature>
<evidence type="ECO:0000313" key="11">
    <source>
        <dbReference type="RefSeq" id="XP_036359301.1"/>
    </source>
</evidence>
<evidence type="ECO:0000313" key="10">
    <source>
        <dbReference type="RefSeq" id="XP_036359300.1"/>
    </source>
</evidence>
<dbReference type="RefSeq" id="XP_029636650.1">
    <property type="nucleotide sequence ID" value="XM_029780790.2"/>
</dbReference>
<dbReference type="RefSeq" id="XP_036359302.1">
    <property type="nucleotide sequence ID" value="XM_036503409.1"/>
</dbReference>
<dbReference type="GO" id="GO:0043066">
    <property type="term" value="P:negative regulation of apoptotic process"/>
    <property type="evidence" value="ECO:0007669"/>
    <property type="project" value="TreeGrafter"/>
</dbReference>
<evidence type="ECO:0000313" key="9">
    <source>
        <dbReference type="RefSeq" id="XP_029636652.1"/>
    </source>
</evidence>
<dbReference type="GO" id="GO:0009408">
    <property type="term" value="P:response to heat"/>
    <property type="evidence" value="ECO:0007669"/>
    <property type="project" value="TreeGrafter"/>
</dbReference>
<comment type="similarity">
    <text evidence="1 2">Belongs to the small heat shock protein (HSP20) family.</text>
</comment>
<dbReference type="AlphaFoldDB" id="A0A6P7SER5"/>
<evidence type="ECO:0000259" key="4">
    <source>
        <dbReference type="PROSITE" id="PS01031"/>
    </source>
</evidence>
<evidence type="ECO:0000256" key="3">
    <source>
        <dbReference type="SAM" id="MobiDB-lite"/>
    </source>
</evidence>
<protein>
    <submittedName>
        <fullName evidence="6 7">Major egg antigen</fullName>
    </submittedName>
</protein>
<dbReference type="GO" id="GO:0005634">
    <property type="term" value="C:nucleus"/>
    <property type="evidence" value="ECO:0007669"/>
    <property type="project" value="TreeGrafter"/>
</dbReference>
<feature type="domain" description="SHSP" evidence="4">
    <location>
        <begin position="206"/>
        <end position="313"/>
    </location>
</feature>
<reference evidence="6 7" key="1">
    <citation type="submission" date="2025-08" db="UniProtKB">
        <authorList>
            <consortium name="RefSeq"/>
        </authorList>
    </citation>
    <scope>IDENTIFICATION</scope>
</reference>
<evidence type="ECO:0000256" key="2">
    <source>
        <dbReference type="RuleBase" id="RU003616"/>
    </source>
</evidence>
<organism evidence="5 7">
    <name type="scientific">Octopus sinensis</name>
    <name type="common">East Asian common octopus</name>
    <dbReference type="NCBI Taxonomy" id="2607531"/>
    <lineage>
        <taxon>Eukaryota</taxon>
        <taxon>Metazoa</taxon>
        <taxon>Spiralia</taxon>
        <taxon>Lophotrochozoa</taxon>
        <taxon>Mollusca</taxon>
        <taxon>Cephalopoda</taxon>
        <taxon>Coleoidea</taxon>
        <taxon>Octopodiformes</taxon>
        <taxon>Octopoda</taxon>
        <taxon>Incirrata</taxon>
        <taxon>Octopodidae</taxon>
        <taxon>Octopus</taxon>
    </lineage>
</organism>
<dbReference type="InterPro" id="IPR001436">
    <property type="entry name" value="Alpha-crystallin/sHSP_animal"/>
</dbReference>
<dbReference type="GO" id="GO:0042026">
    <property type="term" value="P:protein refolding"/>
    <property type="evidence" value="ECO:0007669"/>
    <property type="project" value="TreeGrafter"/>
</dbReference>
<dbReference type="RefSeq" id="XP_029636651.1">
    <property type="nucleotide sequence ID" value="XM_029780791.2"/>
</dbReference>
<evidence type="ECO:0000256" key="1">
    <source>
        <dbReference type="PROSITE-ProRule" id="PRU00285"/>
    </source>
</evidence>
<dbReference type="InterPro" id="IPR008978">
    <property type="entry name" value="HSP20-like_chaperone"/>
</dbReference>
<dbReference type="PANTHER" id="PTHR45640">
    <property type="entry name" value="HEAT SHOCK PROTEIN HSP-12.2-RELATED"/>
    <property type="match status" value="1"/>
</dbReference>
<dbReference type="KEGG" id="osn:115212003"/>
<sequence length="315" mass="35190">MSTRIPIFKDDLSFEDRQSKVWEDMTRDMDRRRREWENEIENVRKGFFSLKPNGKFDNIASRLGDVDFGVGSSIASGIKPSVCGDFDDATGIIEKDANGRPVFKVRFDVRDFKPEEVNVKMDADKMQVHAKHESKTGGSSVSREYSRSVNIPKDIDPMNLQCTMSNDGILSIEAPLPLPEYAALNDSPSRGSTGGAMSPPPNSAAHSTSINNSATRPVIEEKKYKDEIDIEDYKPEEITVKTLDKKLVITARREEKIGNRTTTKNMSKESTIPDNVDPLSVKAFFAENGRLLIEAIYKSDARCGSPLTRTDAHHT</sequence>
<feature type="domain" description="SHSP" evidence="4">
    <location>
        <begin position="84"/>
        <end position="192"/>
    </location>
</feature>
<evidence type="ECO:0000313" key="6">
    <source>
        <dbReference type="RefSeq" id="XP_029636649.1"/>
    </source>
</evidence>
<evidence type="ECO:0000313" key="12">
    <source>
        <dbReference type="RefSeq" id="XP_036359302.1"/>
    </source>
</evidence>